<sequence>SELLKIEKKILLHWRKYLKDDKKDIFEFEKVVKHLLKK</sequence>
<feature type="non-terminal residue" evidence="1">
    <location>
        <position position="1"/>
    </location>
</feature>
<protein>
    <submittedName>
        <fullName evidence="1">Uncharacterized protein</fullName>
    </submittedName>
</protein>
<organism evidence="1">
    <name type="scientific">marine sediment metagenome</name>
    <dbReference type="NCBI Taxonomy" id="412755"/>
    <lineage>
        <taxon>unclassified sequences</taxon>
        <taxon>metagenomes</taxon>
        <taxon>ecological metagenomes</taxon>
    </lineage>
</organism>
<name>A0A0F8Y2M1_9ZZZZ</name>
<proteinExistence type="predicted"/>
<accession>A0A0F8Y2M1</accession>
<gene>
    <name evidence="1" type="ORF">LCGC14_2871560</name>
</gene>
<evidence type="ECO:0000313" key="1">
    <source>
        <dbReference type="EMBL" id="KKK75652.1"/>
    </source>
</evidence>
<reference evidence="1" key="1">
    <citation type="journal article" date="2015" name="Nature">
        <title>Complex archaea that bridge the gap between prokaryotes and eukaryotes.</title>
        <authorList>
            <person name="Spang A."/>
            <person name="Saw J.H."/>
            <person name="Jorgensen S.L."/>
            <person name="Zaremba-Niedzwiedzka K."/>
            <person name="Martijn J."/>
            <person name="Lind A.E."/>
            <person name="van Eijk R."/>
            <person name="Schleper C."/>
            <person name="Guy L."/>
            <person name="Ettema T.J."/>
        </authorList>
    </citation>
    <scope>NUCLEOTIDE SEQUENCE</scope>
</reference>
<dbReference type="AlphaFoldDB" id="A0A0F8Y2M1"/>
<comment type="caution">
    <text evidence="1">The sequence shown here is derived from an EMBL/GenBank/DDBJ whole genome shotgun (WGS) entry which is preliminary data.</text>
</comment>
<dbReference type="EMBL" id="LAZR01055765">
    <property type="protein sequence ID" value="KKK75652.1"/>
    <property type="molecule type" value="Genomic_DNA"/>
</dbReference>